<evidence type="ECO:0000256" key="3">
    <source>
        <dbReference type="SAM" id="SignalP"/>
    </source>
</evidence>
<dbReference type="PANTHER" id="PTHR36842:SF1">
    <property type="entry name" value="PROTEIN TOLB"/>
    <property type="match status" value="1"/>
</dbReference>
<dbReference type="InterPro" id="IPR001434">
    <property type="entry name" value="OmcB-like_DUF11"/>
</dbReference>
<feature type="region of interest" description="Disordered" evidence="2">
    <location>
        <begin position="172"/>
        <end position="194"/>
    </location>
</feature>
<feature type="region of interest" description="Disordered" evidence="2">
    <location>
        <begin position="34"/>
        <end position="54"/>
    </location>
</feature>
<feature type="compositionally biased region" description="Pro residues" evidence="2">
    <location>
        <begin position="822"/>
        <end position="835"/>
    </location>
</feature>
<protein>
    <recommendedName>
        <fullName evidence="4">DUF11 domain-containing protein</fullName>
    </recommendedName>
</protein>
<proteinExistence type="inferred from homology"/>
<sequence length="1107" mass="113382">MGTGGSGRRRHHWGRAGAALLLLAPLLAVTTAAGPGGGDRSPAAGTGARAAAADTGESRIAYAGTRHRSLGRVATDTTSPPLFGEGPAHFDVQPAALGDRLVFASRRDEQAPQVYLRSADGSVHRLTSGLDAANPRLTPDGRSVVFDAARPAGAGGNQRDLWLVRTDGTGLTRLTDTPANEEHPTVSPDGARLAYSSDTDRAAGRQVYVRPLRGGPATRVSDPADGAGTEPVWNPVDGPATRDRIAYTATGPDGPRLRWTDGRTGGRTGGPLLAGPRAQWRTHGAAWLPDGNDLLFLSPDRTCSCEGDWDHVFRVKALSEDEPQVVLSEDREVGPATWLGPLQGGGAVVERVSADGPHMVTLQDVRPDGSDPRDLGRTVLKEDPAADTETDPAKDPLFRPAAGYDPWTERQNYTPDGRRIVVTRFEDAPAGPGLPAGRIERIWIADADGSGPTALPLAGRGPRDWDTDPTFSPDGRYLAFTRTSPGGVGGASGPGRILIADAATGALRGVIVPPEGQLQGGDAQPTWSSDGSALAFTRNQVINGGGGNKHVWTVPVDRPDRQRDLSAAHCPGACEVVDDSPAFSPDGATIAFNRKNGAGRVDERNGILLVAAAGGGCRVLLPDAARDRPGACGRELPDTTATGPFQPRDAAWSSDGRTLVISSRAALAANSPEKLSLVDAVSGARTPLTAGLPGRQKEPGVQQSVDLAVQAPGTAAPITAGDSGTVRVDVVNHGPAASPGTRLTVAPPAGVTVTGLAAPGAVCDAAALVCALGVVRPGATVPVTVTVTGVEPGDQPLDWSVTGAVLDPRPSDNTGRTVVPVRPAPAPPTPGPTPTATPTATPTPTADPPSAPAPPPTPAPAPAPPAPVPPPAPAPAPAPPPPPPVRTPTPAPPAGPGLSLTAQPNPGYVGGRVVLTYTVRNGREGLATGLRLRVGLPEGVPHDGPPPGCDSAWVCALPDLAPGARTVVQVVLSPDQALTGLVTGSLTTTGTDADPGDNEARQQLRILQPRIVAVPAIGKPGFVTSVRGEDFPPGAPVRFTWQPGITAAAAPTVPGPDGRFIGQLLILAKDRTGPRVITADGPGFSPVRTDFLVVSGTVQPPNEMIRR</sequence>
<dbReference type="SUPFAM" id="SSF82171">
    <property type="entry name" value="DPP6 N-terminal domain-like"/>
    <property type="match status" value="1"/>
</dbReference>
<dbReference type="SUPFAM" id="SSF69304">
    <property type="entry name" value="Tricorn protease N-terminal domain"/>
    <property type="match status" value="1"/>
</dbReference>
<evidence type="ECO:0000259" key="4">
    <source>
        <dbReference type="Pfam" id="PF01345"/>
    </source>
</evidence>
<dbReference type="EMBL" id="CP108110">
    <property type="protein sequence ID" value="WUQ87691.1"/>
    <property type="molecule type" value="Genomic_DNA"/>
</dbReference>
<evidence type="ECO:0000313" key="5">
    <source>
        <dbReference type="EMBL" id="WUQ87691.1"/>
    </source>
</evidence>
<dbReference type="RefSeq" id="WP_328958246.1">
    <property type="nucleotide sequence ID" value="NZ_CP108110.1"/>
</dbReference>
<comment type="similarity">
    <text evidence="1">Belongs to the TolB family.</text>
</comment>
<dbReference type="Pfam" id="PF07676">
    <property type="entry name" value="PD40"/>
    <property type="match status" value="4"/>
</dbReference>
<feature type="compositionally biased region" description="Low complexity" evidence="2">
    <location>
        <begin position="43"/>
        <end position="54"/>
    </location>
</feature>
<keyword evidence="6" id="KW-1185">Reference proteome</keyword>
<reference evidence="5" key="1">
    <citation type="submission" date="2022-10" db="EMBL/GenBank/DDBJ databases">
        <title>The complete genomes of actinobacterial strains from the NBC collection.</title>
        <authorList>
            <person name="Joergensen T.S."/>
            <person name="Alvarez Arevalo M."/>
            <person name="Sterndorff E.B."/>
            <person name="Faurdal D."/>
            <person name="Vuksanovic O."/>
            <person name="Mourched A.-S."/>
            <person name="Charusanti P."/>
            <person name="Shaw S."/>
            <person name="Blin K."/>
            <person name="Weber T."/>
        </authorList>
    </citation>
    <scope>NUCLEOTIDE SEQUENCE</scope>
    <source>
        <strain evidence="5">NBC_00222</strain>
    </source>
</reference>
<feature type="region of interest" description="Disordered" evidence="2">
    <location>
        <begin position="362"/>
        <end position="411"/>
    </location>
</feature>
<feature type="compositionally biased region" description="Pro residues" evidence="2">
    <location>
        <begin position="845"/>
        <end position="895"/>
    </location>
</feature>
<evidence type="ECO:0000256" key="1">
    <source>
        <dbReference type="ARBA" id="ARBA00009820"/>
    </source>
</evidence>
<dbReference type="InterPro" id="IPR011659">
    <property type="entry name" value="WD40"/>
</dbReference>
<dbReference type="Gene3D" id="2.120.10.30">
    <property type="entry name" value="TolB, C-terminal domain"/>
    <property type="match status" value="3"/>
</dbReference>
<feature type="compositionally biased region" description="Basic and acidic residues" evidence="2">
    <location>
        <begin position="365"/>
        <end position="384"/>
    </location>
</feature>
<keyword evidence="3" id="KW-0732">Signal</keyword>
<dbReference type="InterPro" id="IPR011042">
    <property type="entry name" value="6-blade_b-propeller_TolB-like"/>
</dbReference>
<feature type="domain" description="DUF11" evidence="4">
    <location>
        <begin position="706"/>
        <end position="817"/>
    </location>
</feature>
<feature type="chain" id="PRO_5046763575" description="DUF11 domain-containing protein" evidence="3">
    <location>
        <begin position="34"/>
        <end position="1107"/>
    </location>
</feature>
<dbReference type="Pfam" id="PF01345">
    <property type="entry name" value="DUF11"/>
    <property type="match status" value="1"/>
</dbReference>
<evidence type="ECO:0000256" key="2">
    <source>
        <dbReference type="SAM" id="MobiDB-lite"/>
    </source>
</evidence>
<organism evidence="5 6">
    <name type="scientific">Kitasatospora purpeofusca</name>
    <dbReference type="NCBI Taxonomy" id="67352"/>
    <lineage>
        <taxon>Bacteria</taxon>
        <taxon>Bacillati</taxon>
        <taxon>Actinomycetota</taxon>
        <taxon>Actinomycetes</taxon>
        <taxon>Kitasatosporales</taxon>
        <taxon>Streptomycetaceae</taxon>
        <taxon>Kitasatospora</taxon>
    </lineage>
</organism>
<gene>
    <name evidence="5" type="ORF">OHA16_34755</name>
</gene>
<feature type="region of interest" description="Disordered" evidence="2">
    <location>
        <begin position="213"/>
        <end position="276"/>
    </location>
</feature>
<name>A0ABZ1UC87_9ACTN</name>
<evidence type="ECO:0000313" key="6">
    <source>
        <dbReference type="Proteomes" id="UP001432222"/>
    </source>
</evidence>
<accession>A0ABZ1UC87</accession>
<feature type="signal peptide" evidence="3">
    <location>
        <begin position="1"/>
        <end position="33"/>
    </location>
</feature>
<dbReference type="PANTHER" id="PTHR36842">
    <property type="entry name" value="PROTEIN TOLB HOMOLOG"/>
    <property type="match status" value="1"/>
</dbReference>
<feature type="region of interest" description="Disordered" evidence="2">
    <location>
        <begin position="789"/>
        <end position="907"/>
    </location>
</feature>
<dbReference type="PRINTS" id="PR01217">
    <property type="entry name" value="PRICHEXTENSN"/>
</dbReference>
<dbReference type="Proteomes" id="UP001432222">
    <property type="component" value="Chromosome"/>
</dbReference>